<organism evidence="1 2">
    <name type="scientific">Pyrobaculum aerophilum</name>
    <dbReference type="NCBI Taxonomy" id="13773"/>
    <lineage>
        <taxon>Archaea</taxon>
        <taxon>Thermoproteota</taxon>
        <taxon>Thermoprotei</taxon>
        <taxon>Thermoproteales</taxon>
        <taxon>Thermoproteaceae</taxon>
        <taxon>Pyrobaculum</taxon>
    </lineage>
</organism>
<protein>
    <submittedName>
        <fullName evidence="1">Uncharacterized protein</fullName>
    </submittedName>
</protein>
<sequence length="66" mass="7483">MKKTAPCRRHHYLRPSVARFTGQRAAEGRLSKSRPRSLKTASAFLPAPLLRPVDREGANLWLVEKT</sequence>
<proteinExistence type="predicted"/>
<gene>
    <name evidence="1" type="ORF">CGL51_10430</name>
</gene>
<comment type="caution">
    <text evidence="1">The sequence shown here is derived from an EMBL/GenBank/DDBJ whole genome shotgun (WGS) entry which is preliminary data.</text>
</comment>
<reference evidence="1 2" key="1">
    <citation type="submission" date="2017-07" db="EMBL/GenBank/DDBJ databases">
        <title>Draft genome sequence of aerobic hyperthermophilic archaea, Pyrobaculum aerophilum YKB31 and YKB32.</title>
        <authorList>
            <person name="Mochizuki T."/>
            <person name="Berliner A.J."/>
            <person name="Yoshida-Takashima Y."/>
            <person name="Takaki Y."/>
            <person name="Nunoura T."/>
            <person name="Takai K."/>
        </authorList>
    </citation>
    <scope>NUCLEOTIDE SEQUENCE [LARGE SCALE GENOMIC DNA]</scope>
    <source>
        <strain evidence="1 2">YKB31</strain>
    </source>
</reference>
<evidence type="ECO:0000313" key="2">
    <source>
        <dbReference type="Proteomes" id="UP000257123"/>
    </source>
</evidence>
<name>A0A371QVZ4_9CREN</name>
<accession>A0A371QVZ4</accession>
<dbReference type="EMBL" id="NMUE01000039">
    <property type="protein sequence ID" value="RFA94288.1"/>
    <property type="molecule type" value="Genomic_DNA"/>
</dbReference>
<dbReference type="AlphaFoldDB" id="A0A371QVZ4"/>
<evidence type="ECO:0000313" key="1">
    <source>
        <dbReference type="EMBL" id="RFA94288.1"/>
    </source>
</evidence>
<dbReference type="Proteomes" id="UP000257123">
    <property type="component" value="Unassembled WGS sequence"/>
</dbReference>